<dbReference type="SUPFAM" id="SSF52402">
    <property type="entry name" value="Adenine nucleotide alpha hydrolases-like"/>
    <property type="match status" value="1"/>
</dbReference>
<dbReference type="InterPro" id="IPR006016">
    <property type="entry name" value="UspA"/>
</dbReference>
<reference evidence="4 5" key="1">
    <citation type="journal article" date="2014" name="Nature">
        <title>An environmental bacterial taxon with a large and distinct metabolic repertoire.</title>
        <authorList>
            <person name="Wilson M.C."/>
            <person name="Mori T."/>
            <person name="Ruckert C."/>
            <person name="Uria A.R."/>
            <person name="Helf M.J."/>
            <person name="Takada K."/>
            <person name="Gernert C."/>
            <person name="Steffens U.A."/>
            <person name="Heycke N."/>
            <person name="Schmitt S."/>
            <person name="Rinke C."/>
            <person name="Helfrich E.J."/>
            <person name="Brachmann A.O."/>
            <person name="Gurgui C."/>
            <person name="Wakimoto T."/>
            <person name="Kracht M."/>
            <person name="Crusemann M."/>
            <person name="Hentschel U."/>
            <person name="Abe I."/>
            <person name="Matsunaga S."/>
            <person name="Kalinowski J."/>
            <person name="Takeyama H."/>
            <person name="Piel J."/>
        </authorList>
    </citation>
    <scope>NUCLEOTIDE SEQUENCE [LARGE SCALE GENOMIC DNA]</scope>
    <source>
        <strain evidence="5">TSY1</strain>
    </source>
</reference>
<dbReference type="InterPro" id="IPR006015">
    <property type="entry name" value="Universal_stress_UspA"/>
</dbReference>
<organism evidence="4 5">
    <name type="scientific">Entotheonella factor</name>
    <dbReference type="NCBI Taxonomy" id="1429438"/>
    <lineage>
        <taxon>Bacteria</taxon>
        <taxon>Pseudomonadati</taxon>
        <taxon>Nitrospinota/Tectimicrobiota group</taxon>
        <taxon>Candidatus Tectimicrobiota</taxon>
        <taxon>Candidatus Entotheonellia</taxon>
        <taxon>Candidatus Entotheonellales</taxon>
        <taxon>Candidatus Entotheonellaceae</taxon>
        <taxon>Candidatus Entotheonella</taxon>
    </lineage>
</organism>
<dbReference type="GO" id="GO:0005737">
    <property type="term" value="C:cytoplasm"/>
    <property type="evidence" value="ECO:0007669"/>
    <property type="project" value="UniProtKB-SubCell"/>
</dbReference>
<comment type="subcellular location">
    <subcellularLocation>
        <location evidence="2">Cytoplasm</location>
    </subcellularLocation>
</comment>
<dbReference type="PRINTS" id="PR01438">
    <property type="entry name" value="UNVRSLSTRESS"/>
</dbReference>
<gene>
    <name evidence="4" type="ORF">ETSY1_20545</name>
</gene>
<dbReference type="InterPro" id="IPR014729">
    <property type="entry name" value="Rossmann-like_a/b/a_fold"/>
</dbReference>
<protein>
    <recommendedName>
        <fullName evidence="2">Universal stress protein</fullName>
    </recommendedName>
</protein>
<dbReference type="CDD" id="cd00293">
    <property type="entry name" value="USP-like"/>
    <property type="match status" value="1"/>
</dbReference>
<dbReference type="EMBL" id="AZHW01000596">
    <property type="protein sequence ID" value="ETW97983.1"/>
    <property type="molecule type" value="Genomic_DNA"/>
</dbReference>
<dbReference type="Pfam" id="PF00582">
    <property type="entry name" value="Usp"/>
    <property type="match status" value="1"/>
</dbReference>
<keyword evidence="5" id="KW-1185">Reference proteome</keyword>
<evidence type="ECO:0000259" key="3">
    <source>
        <dbReference type="Pfam" id="PF00582"/>
    </source>
</evidence>
<accession>W4LIP7</accession>
<evidence type="ECO:0000256" key="2">
    <source>
        <dbReference type="PIRNR" id="PIRNR006276"/>
    </source>
</evidence>
<dbReference type="PANTHER" id="PTHR46268:SF6">
    <property type="entry name" value="UNIVERSAL STRESS PROTEIN UP12"/>
    <property type="match status" value="1"/>
</dbReference>
<dbReference type="AlphaFoldDB" id="W4LIP7"/>
<comment type="similarity">
    <text evidence="1 2">Belongs to the universal stress protein A family.</text>
</comment>
<evidence type="ECO:0000313" key="5">
    <source>
        <dbReference type="Proteomes" id="UP000019141"/>
    </source>
</evidence>
<dbReference type="HOGENOM" id="CLU_049301_11_0_7"/>
<dbReference type="PIRSF" id="PIRSF006276">
    <property type="entry name" value="UspA"/>
    <property type="match status" value="1"/>
</dbReference>
<name>W4LIP7_ENTF1</name>
<dbReference type="Proteomes" id="UP000019141">
    <property type="component" value="Unassembled WGS sequence"/>
</dbReference>
<sequence>MYSKVLVPLDGSEVSERALAHAQRVAEAFGARVYLLQIISLTHEYEAVRGGGDESLITIEYSQETARQITASRQTRAEAYLAALAAQLEETGIQVEASVRQGPTSDHIMNFIEETGIDLVVMSTHGRSGLQRFFLGSVTDRVIRSSRVPVLAVPLED</sequence>
<dbReference type="PANTHER" id="PTHR46268">
    <property type="entry name" value="STRESS RESPONSE PROTEIN NHAX"/>
    <property type="match status" value="1"/>
</dbReference>
<keyword evidence="2" id="KW-0963">Cytoplasm</keyword>
<feature type="domain" description="UspA" evidence="3">
    <location>
        <begin position="1"/>
        <end position="154"/>
    </location>
</feature>
<evidence type="ECO:0000313" key="4">
    <source>
        <dbReference type="EMBL" id="ETW97983.1"/>
    </source>
</evidence>
<proteinExistence type="inferred from homology"/>
<evidence type="ECO:0000256" key="1">
    <source>
        <dbReference type="ARBA" id="ARBA00008791"/>
    </source>
</evidence>
<comment type="caution">
    <text evidence="4">The sequence shown here is derived from an EMBL/GenBank/DDBJ whole genome shotgun (WGS) entry which is preliminary data.</text>
</comment>
<dbReference type="Gene3D" id="3.40.50.620">
    <property type="entry name" value="HUPs"/>
    <property type="match status" value="1"/>
</dbReference>